<dbReference type="EMBL" id="FN667742">
    <property type="protein sequence ID" value="CBJ90080.1"/>
    <property type="molecule type" value="Genomic_DNA"/>
</dbReference>
<keyword evidence="2" id="KW-1185">Reference proteome</keyword>
<dbReference type="AlphaFoldDB" id="D3VE13"/>
<sequence length="66" mass="7679">MFRISTPEPPKFTFGSCSLHSFFCSQAYLIAFKPREGRQYAEKHFLHQVGQIQALHHHSYPVTTKI</sequence>
<organism evidence="1 2">
    <name type="scientific">Xenorhabdus nematophila (strain ATCC 19061 / DSM 3370 / CCUG 14189 / LMG 1036 / NCIMB 9965 / AN6)</name>
    <dbReference type="NCBI Taxonomy" id="406817"/>
    <lineage>
        <taxon>Bacteria</taxon>
        <taxon>Pseudomonadati</taxon>
        <taxon>Pseudomonadota</taxon>
        <taxon>Gammaproteobacteria</taxon>
        <taxon>Enterobacterales</taxon>
        <taxon>Morganellaceae</taxon>
        <taxon>Xenorhabdus</taxon>
    </lineage>
</organism>
<accession>D3VE13</accession>
<dbReference type="Proteomes" id="UP000008075">
    <property type="component" value="Chromosome"/>
</dbReference>
<protein>
    <submittedName>
        <fullName evidence="1">Uncharacterized protein</fullName>
    </submittedName>
</protein>
<evidence type="ECO:0000313" key="2">
    <source>
        <dbReference type="Proteomes" id="UP000008075"/>
    </source>
</evidence>
<dbReference type="KEGG" id="xne:XNC1_2020"/>
<proteinExistence type="predicted"/>
<name>D3VE13_XENNA</name>
<gene>
    <name evidence="1" type="ordered locus">XNC1_2020</name>
</gene>
<evidence type="ECO:0000313" key="1">
    <source>
        <dbReference type="EMBL" id="CBJ90080.1"/>
    </source>
</evidence>
<dbReference type="HOGENOM" id="CLU_2830332_0_0_6"/>
<reference evidence="1 2" key="1">
    <citation type="journal article" date="2011" name="PLoS ONE">
        <title>The entomopathogenic bacterial endosymbionts xenorhabdus and photorhabdus: convergent lifestyles from divergent genomes.</title>
        <authorList>
            <person name="Chaston J.M."/>
            <person name="Suen G."/>
            <person name="Tucker S.L."/>
            <person name="Andersen A.W."/>
            <person name="Bhasin A."/>
            <person name="Bode E."/>
            <person name="Bode H.B."/>
            <person name="Brachmann A.O."/>
            <person name="Cowles C.E."/>
            <person name="Cowles K.N."/>
            <person name="Darby C."/>
            <person name="de Leon L."/>
            <person name="Drace K."/>
            <person name="Du Z."/>
            <person name="Givaudan A."/>
            <person name="Herbert Tran E.E."/>
            <person name="Jewell K.A."/>
            <person name="Knack J.J."/>
            <person name="Krasomil-Osterfeld K.C."/>
            <person name="Kukor R."/>
            <person name="Lanois A."/>
            <person name="Latreille P."/>
            <person name="Leimgruber N.K."/>
            <person name="Lipke C.M."/>
            <person name="Liu R."/>
            <person name="Lu X."/>
            <person name="Martens E.C."/>
            <person name="Marri P.R."/>
            <person name="Medigue C."/>
            <person name="Menard M.L."/>
            <person name="Miller N.M."/>
            <person name="Morales-Soto N."/>
            <person name="Norton S."/>
            <person name="Ogier J.C."/>
            <person name="Orchard S.S."/>
            <person name="Park D."/>
            <person name="Park Y."/>
            <person name="Qurollo B.A."/>
            <person name="Sugar D.R."/>
            <person name="Richards G.R."/>
            <person name="Rouy Z."/>
            <person name="Slominski B."/>
            <person name="Slominski K."/>
            <person name="Snyder H."/>
            <person name="Tjaden B.C."/>
            <person name="van der Hoeven R."/>
            <person name="Welch R.D."/>
            <person name="Wheeler C."/>
            <person name="Xiang B."/>
            <person name="Barbazuk B."/>
            <person name="Gaudriault S."/>
            <person name="Goodner B."/>
            <person name="Slater S.C."/>
            <person name="Forst S."/>
            <person name="Goldman B.S."/>
            <person name="Goodrich-Blair H."/>
        </authorList>
    </citation>
    <scope>NUCLEOTIDE SEQUENCE [LARGE SCALE GENOMIC DNA]</scope>
    <source>
        <strain evidence="2">ATCC 19061 / DSM 3370 / CCUG 14189 / LMG 1036 / NCIMB 9965 / AN6</strain>
    </source>
</reference>